<comment type="subcellular location">
    <subcellularLocation>
        <location evidence="1">Cytoplasm</location>
    </subcellularLocation>
</comment>
<feature type="domain" description="CCHC-type" evidence="7">
    <location>
        <begin position="1082"/>
        <end position="1098"/>
    </location>
</feature>
<gene>
    <name evidence="8" type="ORF">CTI12_AA126900</name>
</gene>
<dbReference type="InterPro" id="IPR021846">
    <property type="entry name" value="NFACT-C"/>
</dbReference>
<dbReference type="AlphaFoldDB" id="A0A2U1PM37"/>
<keyword evidence="5" id="KW-0862">Zinc</keyword>
<keyword evidence="5" id="KW-0479">Metal-binding</keyword>
<dbReference type="GO" id="GO:1990112">
    <property type="term" value="C:RQC complex"/>
    <property type="evidence" value="ECO:0007669"/>
    <property type="project" value="TreeGrafter"/>
</dbReference>
<name>A0A2U1PM37_ARTAN</name>
<dbReference type="GO" id="GO:0000049">
    <property type="term" value="F:tRNA binding"/>
    <property type="evidence" value="ECO:0007669"/>
    <property type="project" value="TreeGrafter"/>
</dbReference>
<dbReference type="Pfam" id="PF05833">
    <property type="entry name" value="NFACT_N"/>
    <property type="match status" value="2"/>
</dbReference>
<evidence type="ECO:0000256" key="1">
    <source>
        <dbReference type="ARBA" id="ARBA00004496"/>
    </source>
</evidence>
<dbReference type="SMART" id="SM00343">
    <property type="entry name" value="ZnF_C2HC"/>
    <property type="match status" value="1"/>
</dbReference>
<keyword evidence="3" id="KW-0963">Cytoplasm</keyword>
<accession>A0A2U1PM37</accession>
<evidence type="ECO:0000256" key="2">
    <source>
        <dbReference type="ARBA" id="ARBA00008318"/>
    </source>
</evidence>
<feature type="region of interest" description="Disordered" evidence="6">
    <location>
        <begin position="153"/>
        <end position="189"/>
    </location>
</feature>
<dbReference type="Pfam" id="PF00098">
    <property type="entry name" value="zf-CCHC"/>
    <property type="match status" value="1"/>
</dbReference>
<evidence type="ECO:0000259" key="7">
    <source>
        <dbReference type="PROSITE" id="PS50158"/>
    </source>
</evidence>
<proteinExistence type="inferred from homology"/>
<dbReference type="PANTHER" id="PTHR15239">
    <property type="entry name" value="NUCLEAR EXPORT MEDIATOR FACTOR NEMF"/>
    <property type="match status" value="1"/>
</dbReference>
<dbReference type="Gene3D" id="2.30.310.10">
    <property type="entry name" value="ibrinogen binding protein from staphylococcus aureus domain"/>
    <property type="match status" value="1"/>
</dbReference>
<evidence type="ECO:0000256" key="3">
    <source>
        <dbReference type="ARBA" id="ARBA00022490"/>
    </source>
</evidence>
<dbReference type="Gene3D" id="4.10.60.10">
    <property type="entry name" value="Zinc finger, CCHC-type"/>
    <property type="match status" value="1"/>
</dbReference>
<feature type="compositionally biased region" description="Basic and acidic residues" evidence="6">
    <location>
        <begin position="180"/>
        <end position="189"/>
    </location>
</feature>
<comment type="caution">
    <text evidence="8">The sequence shown here is derived from an EMBL/GenBank/DDBJ whole genome shotgun (WGS) entry which is preliminary data.</text>
</comment>
<reference evidence="8 9" key="1">
    <citation type="journal article" date="2018" name="Mol. Plant">
        <title>The genome of Artemisia annua provides insight into the evolution of Asteraceae family and artemisinin biosynthesis.</title>
        <authorList>
            <person name="Shen Q."/>
            <person name="Zhang L."/>
            <person name="Liao Z."/>
            <person name="Wang S."/>
            <person name="Yan T."/>
            <person name="Shi P."/>
            <person name="Liu M."/>
            <person name="Fu X."/>
            <person name="Pan Q."/>
            <person name="Wang Y."/>
            <person name="Lv Z."/>
            <person name="Lu X."/>
            <person name="Zhang F."/>
            <person name="Jiang W."/>
            <person name="Ma Y."/>
            <person name="Chen M."/>
            <person name="Hao X."/>
            <person name="Li L."/>
            <person name="Tang Y."/>
            <person name="Lv G."/>
            <person name="Zhou Y."/>
            <person name="Sun X."/>
            <person name="Brodelius P.E."/>
            <person name="Rose J.K.C."/>
            <person name="Tang K."/>
        </authorList>
    </citation>
    <scope>NUCLEOTIDE SEQUENCE [LARGE SCALE GENOMIC DNA]</scope>
    <source>
        <strain evidence="9">cv. Huhao1</strain>
        <tissue evidence="8">Leaf</tissue>
    </source>
</reference>
<feature type="compositionally biased region" description="Polar residues" evidence="6">
    <location>
        <begin position="901"/>
        <end position="911"/>
    </location>
</feature>
<dbReference type="FunFam" id="2.30.310.10:FF:000002">
    <property type="entry name" value="nuclear export mediator factor Nemf"/>
    <property type="match status" value="1"/>
</dbReference>
<feature type="compositionally biased region" description="Basic and acidic residues" evidence="6">
    <location>
        <begin position="952"/>
        <end position="968"/>
    </location>
</feature>
<dbReference type="OrthoDB" id="207084at2759"/>
<dbReference type="Pfam" id="PF05670">
    <property type="entry name" value="NFACT-R_1"/>
    <property type="match status" value="2"/>
</dbReference>
<evidence type="ECO:0000256" key="6">
    <source>
        <dbReference type="SAM" id="MobiDB-lite"/>
    </source>
</evidence>
<evidence type="ECO:0000256" key="5">
    <source>
        <dbReference type="PROSITE-ProRule" id="PRU00047"/>
    </source>
</evidence>
<dbReference type="GO" id="GO:0072344">
    <property type="term" value="P:rescue of stalled ribosome"/>
    <property type="evidence" value="ECO:0007669"/>
    <property type="project" value="TreeGrafter"/>
</dbReference>
<dbReference type="SUPFAM" id="SSF57756">
    <property type="entry name" value="Retrovirus zinc finger-like domains"/>
    <property type="match status" value="1"/>
</dbReference>
<dbReference type="STRING" id="35608.A0A2U1PM37"/>
<dbReference type="InterPro" id="IPR036875">
    <property type="entry name" value="Znf_CCHC_sf"/>
</dbReference>
<dbReference type="Proteomes" id="UP000245207">
    <property type="component" value="Unassembled WGS sequence"/>
</dbReference>
<sequence>MNSSGVTESGESEKVLLLMESGVRLHTTDYIRDKSNTPSGFTLKLRKHIRTRRLEDVRQLGYDRIILFQFGVGANAYYIILELYAQGNIILTDPDFMVLTLLRSHRDDDKGLAIMARHHYPVEMCRVFERTDGAKLQATLTSFNNQENEHVEDITGGNETPALAAPQAKKGKGKAVKPNDTSKKKDNAHAKQATLKAVLGEALGYGPALSEHIILDAGLTPNLKVSKDLKLDDSSIQALSEAVKRFEDWLEDVISGTKVPEGYILMQQKKIGKDQVPVESSVTDQIYDEFCPLLLNQFSSRVNVKFDTFDAALDEFYSKIESQRSEVQQQAKESNAMQKLSKIRNDQENRVQILKKEVDRSVTMAELIEYNLEDVDAAIMAVRVALASGMSWDDLTRMVKEEKKSGNPVAGLIDKLQLEKNSMSLLLSNNLDEMDDDEITQPVEKVVVDIALSAHANARWWYEQKKKQESKQEKTVTAHAKAFKAAEKKTRQQLAKEKTVASISHIRKVHWFEKFNWFISSENYLVISGRDAQQNEMIVKRYMSKGDLGMSWDDLTRMVKEEKKSGNPVAGLIDKLQLEKNSMSLLLSNNLDEMDDDEITQPVEKVVVDIALSAHANARWWYEQKKKQESKQEKTVTAHAKAFKAAEKKTRQQLAKEKTVASISHIRKVHWFEKFNWFISSENYLVISGRDAQQNEMIVKRYMSKGDLYVHAELHGASSTVIKNHKPDNPVPPLTLNQAGSFTVCHSQAWNSKIVTSAWWVYPQQVSKTAPTGEYLTVGSFMIRGKKNFLPPHPLIMGFGILFRLDETSLGSHLNERRVRGEEEEGFIESQDTETFKELSDSDSEKEEPDTKSLENVLDSSADNQKPENLSSEAGTTHEVSSSSDIINSREVSAVEEEATRSGNVDNGLETSAATELEDLLDRALELGPAAKKYGLHVSSSQAADEYEDNNEEKKGTSVREKPYISKAERKKLKKGQTHGEVGDAGKVKENVAEKKKVKVVEPKDAQSSKVEGGGKVSRGQKSKLKKMKEKYADQDEEERKIRMTLLASAGRPKVIEEEPQSEPVIAGDELKSVGGVPAPKRCYKCKKEGHLAKDCQERADEAVQERANGRHGDDDTLNEADKIAMEEDDIKEIGEDEKEKLTDVDYLTGNPLPNDILLYAVPVCAPYTALQSYKYRVKIIPGTTKKGKAAKMAMNLFGHMTEASQREKELMKACTDPELMAAIIGNVKISAAGLSQLKQKQKKGKKAASKQT</sequence>
<dbReference type="PROSITE" id="PS50158">
    <property type="entry name" value="ZF_CCHC"/>
    <property type="match status" value="1"/>
</dbReference>
<keyword evidence="5" id="KW-0863">Zinc-finger</keyword>
<feature type="region of interest" description="Disordered" evidence="6">
    <location>
        <begin position="816"/>
        <end position="911"/>
    </location>
</feature>
<dbReference type="Pfam" id="PF11923">
    <property type="entry name" value="NFACT-C"/>
    <property type="match status" value="1"/>
</dbReference>
<dbReference type="GO" id="GO:1990116">
    <property type="term" value="P:ribosome-associated ubiquitin-dependent protein catabolic process"/>
    <property type="evidence" value="ECO:0007669"/>
    <property type="project" value="TreeGrafter"/>
</dbReference>
<dbReference type="PANTHER" id="PTHR15239:SF6">
    <property type="entry name" value="RIBOSOME QUALITY CONTROL COMPLEX SUBUNIT NEMF"/>
    <property type="match status" value="1"/>
</dbReference>
<protein>
    <submittedName>
        <fullName evidence="8">Zinc knuckle CCHC-type</fullName>
    </submittedName>
</protein>
<dbReference type="InterPro" id="IPR008532">
    <property type="entry name" value="NFACT_RNA-bd"/>
</dbReference>
<keyword evidence="4" id="KW-0175">Coiled coil</keyword>
<evidence type="ECO:0000313" key="9">
    <source>
        <dbReference type="Proteomes" id="UP000245207"/>
    </source>
</evidence>
<feature type="compositionally biased region" description="Basic and acidic residues" evidence="6">
    <location>
        <begin position="981"/>
        <end position="1007"/>
    </location>
</feature>
<feature type="compositionally biased region" description="Basic residues" evidence="6">
    <location>
        <begin position="1019"/>
        <end position="1029"/>
    </location>
</feature>
<dbReference type="InterPro" id="IPR051608">
    <property type="entry name" value="RQC_Subunit_NEMF"/>
</dbReference>
<feature type="compositionally biased region" description="Polar residues" evidence="6">
    <location>
        <begin position="858"/>
        <end position="891"/>
    </location>
</feature>
<comment type="similarity">
    <text evidence="2">Belongs to the NEMF family.</text>
</comment>
<dbReference type="EMBL" id="PKPP01000979">
    <property type="protein sequence ID" value="PWA86818.1"/>
    <property type="molecule type" value="Genomic_DNA"/>
</dbReference>
<dbReference type="GO" id="GO:0043023">
    <property type="term" value="F:ribosomal large subunit binding"/>
    <property type="evidence" value="ECO:0007669"/>
    <property type="project" value="TreeGrafter"/>
</dbReference>
<keyword evidence="9" id="KW-1185">Reference proteome</keyword>
<dbReference type="GO" id="GO:0008270">
    <property type="term" value="F:zinc ion binding"/>
    <property type="evidence" value="ECO:0007669"/>
    <property type="project" value="UniProtKB-KW"/>
</dbReference>
<organism evidence="8 9">
    <name type="scientific">Artemisia annua</name>
    <name type="common">Sweet wormwood</name>
    <dbReference type="NCBI Taxonomy" id="35608"/>
    <lineage>
        <taxon>Eukaryota</taxon>
        <taxon>Viridiplantae</taxon>
        <taxon>Streptophyta</taxon>
        <taxon>Embryophyta</taxon>
        <taxon>Tracheophyta</taxon>
        <taxon>Spermatophyta</taxon>
        <taxon>Magnoliopsida</taxon>
        <taxon>eudicotyledons</taxon>
        <taxon>Gunneridae</taxon>
        <taxon>Pentapetalae</taxon>
        <taxon>asterids</taxon>
        <taxon>campanulids</taxon>
        <taxon>Asterales</taxon>
        <taxon>Asteraceae</taxon>
        <taxon>Asteroideae</taxon>
        <taxon>Anthemideae</taxon>
        <taxon>Artemisiinae</taxon>
        <taxon>Artemisia</taxon>
    </lineage>
</organism>
<evidence type="ECO:0000256" key="4">
    <source>
        <dbReference type="ARBA" id="ARBA00023054"/>
    </source>
</evidence>
<dbReference type="InterPro" id="IPR001878">
    <property type="entry name" value="Znf_CCHC"/>
</dbReference>
<feature type="region of interest" description="Disordered" evidence="6">
    <location>
        <begin position="937"/>
        <end position="1038"/>
    </location>
</feature>
<dbReference type="GO" id="GO:0005737">
    <property type="term" value="C:cytoplasm"/>
    <property type="evidence" value="ECO:0007669"/>
    <property type="project" value="UniProtKB-SubCell"/>
</dbReference>
<feature type="region of interest" description="Disordered" evidence="6">
    <location>
        <begin position="1053"/>
        <end position="1072"/>
    </location>
</feature>
<evidence type="ECO:0000313" key="8">
    <source>
        <dbReference type="EMBL" id="PWA86818.1"/>
    </source>
</evidence>